<feature type="domain" description="RNA-binding S4" evidence="6">
    <location>
        <begin position="3"/>
        <end position="64"/>
    </location>
</feature>
<dbReference type="InterPro" id="IPR050343">
    <property type="entry name" value="RsuA_PseudoU_synthase"/>
</dbReference>
<dbReference type="InParanoid" id="A0A140L426"/>
<keyword evidence="8" id="KW-1185">Reference proteome</keyword>
<dbReference type="SUPFAM" id="SSF55120">
    <property type="entry name" value="Pseudouridine synthase"/>
    <property type="match status" value="1"/>
</dbReference>
<dbReference type="GO" id="GO:0000455">
    <property type="term" value="P:enzyme-directed rRNA pseudouridine synthesis"/>
    <property type="evidence" value="ECO:0007669"/>
    <property type="project" value="UniProtKB-ARBA"/>
</dbReference>
<dbReference type="PROSITE" id="PS01149">
    <property type="entry name" value="PSI_RSU"/>
    <property type="match status" value="1"/>
</dbReference>
<evidence type="ECO:0000256" key="4">
    <source>
        <dbReference type="PROSITE-ProRule" id="PRU00182"/>
    </source>
</evidence>
<dbReference type="AlphaFoldDB" id="A0A140L426"/>
<comment type="caution">
    <text evidence="7">The sequence shown here is derived from an EMBL/GenBank/DDBJ whole genome shotgun (WGS) entry which is preliminary data.</text>
</comment>
<dbReference type="EMBL" id="LOED01000028">
    <property type="protein sequence ID" value="KXG75301.1"/>
    <property type="molecule type" value="Genomic_DNA"/>
</dbReference>
<evidence type="ECO:0000313" key="7">
    <source>
        <dbReference type="EMBL" id="KXG75301.1"/>
    </source>
</evidence>
<dbReference type="FunFam" id="3.10.290.10:FF:000003">
    <property type="entry name" value="Pseudouridine synthase"/>
    <property type="match status" value="1"/>
</dbReference>
<dbReference type="CDD" id="cd02870">
    <property type="entry name" value="PseudoU_synth_RsuA_like"/>
    <property type="match status" value="1"/>
</dbReference>
<evidence type="ECO:0000256" key="3">
    <source>
        <dbReference type="ARBA" id="ARBA00023235"/>
    </source>
</evidence>
<dbReference type="Gene3D" id="3.10.290.10">
    <property type="entry name" value="RNA-binding S4 domain"/>
    <property type="match status" value="1"/>
</dbReference>
<comment type="similarity">
    <text evidence="1 5">Belongs to the pseudouridine synthase RsuA family.</text>
</comment>
<dbReference type="PANTHER" id="PTHR47683:SF2">
    <property type="entry name" value="RNA-BINDING S4 DOMAIN-CONTAINING PROTEIN"/>
    <property type="match status" value="1"/>
</dbReference>
<dbReference type="PANTHER" id="PTHR47683">
    <property type="entry name" value="PSEUDOURIDINE SYNTHASE FAMILY PROTEIN-RELATED"/>
    <property type="match status" value="1"/>
</dbReference>
<dbReference type="SMART" id="SM00363">
    <property type="entry name" value="S4"/>
    <property type="match status" value="1"/>
</dbReference>
<reference evidence="7 8" key="1">
    <citation type="submission" date="2015-12" db="EMBL/GenBank/DDBJ databases">
        <title>Draft genome sequnece of Fervidicola ferrireducens strain Y170.</title>
        <authorList>
            <person name="Patel B.K."/>
        </authorList>
    </citation>
    <scope>NUCLEOTIDE SEQUENCE [LARGE SCALE GENOMIC DNA]</scope>
    <source>
        <strain evidence="7 8">Y170</strain>
    </source>
</reference>
<evidence type="ECO:0000256" key="2">
    <source>
        <dbReference type="ARBA" id="ARBA00022884"/>
    </source>
</evidence>
<dbReference type="Gene3D" id="3.30.2350.10">
    <property type="entry name" value="Pseudouridine synthase"/>
    <property type="match status" value="1"/>
</dbReference>
<protein>
    <recommendedName>
        <fullName evidence="5">Pseudouridine synthase</fullName>
        <ecNumber evidence="5">5.4.99.-</ecNumber>
    </recommendedName>
</protein>
<dbReference type="PATRIC" id="fig|520764.3.peg.2080"/>
<dbReference type="Proteomes" id="UP000070427">
    <property type="component" value="Unassembled WGS sequence"/>
</dbReference>
<dbReference type="InterPro" id="IPR002942">
    <property type="entry name" value="S4_RNA-bd"/>
</dbReference>
<proteinExistence type="inferred from homology"/>
<dbReference type="SUPFAM" id="SSF55174">
    <property type="entry name" value="Alpha-L RNA-binding motif"/>
    <property type="match status" value="1"/>
</dbReference>
<evidence type="ECO:0000256" key="1">
    <source>
        <dbReference type="ARBA" id="ARBA00008348"/>
    </source>
</evidence>
<keyword evidence="2 4" id="KW-0694">RNA-binding</keyword>
<dbReference type="Pfam" id="PF00849">
    <property type="entry name" value="PseudoU_synth_2"/>
    <property type="match status" value="1"/>
</dbReference>
<dbReference type="InterPro" id="IPR000748">
    <property type="entry name" value="PsdUridine_synth_RsuA/RluB/E/F"/>
</dbReference>
<evidence type="ECO:0000313" key="8">
    <source>
        <dbReference type="Proteomes" id="UP000070427"/>
    </source>
</evidence>
<dbReference type="GO" id="GO:0120159">
    <property type="term" value="F:rRNA pseudouridine synthase activity"/>
    <property type="evidence" value="ECO:0007669"/>
    <property type="project" value="UniProtKB-ARBA"/>
</dbReference>
<dbReference type="InterPro" id="IPR036986">
    <property type="entry name" value="S4_RNA-bd_sf"/>
</dbReference>
<dbReference type="STRING" id="520764.AN618_19390"/>
<sequence>MKVRLQKFLAMAGIASRRACETLILDGRVQVNGKIVKELGIKVDPDVDEVRVDGEICRIKMKPVYIIMNKPKGVLTTVKDPFGRPTIIDLLAGVKERVFPVGRLDKDTEGLLIITNDGELSYKLTHPKHQIDKTYIAKVMGVPDEKDIRRLRKGIFLEDGKTAPAKVRILKKGKNFAVLEIIIHEGRKRQVRRMCEAIGHPVLSLRRTRIGNLTLRGLAPGGWRYMTEEEVNYLKSL</sequence>
<dbReference type="EC" id="5.4.99.-" evidence="5"/>
<accession>A0A140L426</accession>
<dbReference type="GO" id="GO:0003723">
    <property type="term" value="F:RNA binding"/>
    <property type="evidence" value="ECO:0007669"/>
    <property type="project" value="UniProtKB-KW"/>
</dbReference>
<dbReference type="InterPro" id="IPR018496">
    <property type="entry name" value="PsdUridine_synth_RsuA/RluB_CS"/>
</dbReference>
<dbReference type="InterPro" id="IPR020103">
    <property type="entry name" value="PsdUridine_synth_cat_dom_sf"/>
</dbReference>
<dbReference type="FunFam" id="3.30.70.1560:FF:000001">
    <property type="entry name" value="Pseudouridine synthase"/>
    <property type="match status" value="1"/>
</dbReference>
<keyword evidence="3 5" id="KW-0413">Isomerase</keyword>
<dbReference type="PROSITE" id="PS50889">
    <property type="entry name" value="S4"/>
    <property type="match status" value="1"/>
</dbReference>
<evidence type="ECO:0000259" key="6">
    <source>
        <dbReference type="SMART" id="SM00363"/>
    </source>
</evidence>
<dbReference type="Pfam" id="PF01479">
    <property type="entry name" value="S4"/>
    <property type="match status" value="1"/>
</dbReference>
<dbReference type="RefSeq" id="WP_083515163.1">
    <property type="nucleotide sequence ID" value="NZ_LOED01000028.1"/>
</dbReference>
<dbReference type="FunCoup" id="A0A140L426">
    <property type="interactions" value="352"/>
</dbReference>
<gene>
    <name evidence="7" type="primary">rluB</name>
    <name evidence="7" type="ORF">AN618_19390</name>
</gene>
<dbReference type="InterPro" id="IPR006145">
    <property type="entry name" value="PsdUridine_synth_RsuA/RluA"/>
</dbReference>
<dbReference type="NCBIfam" id="TIGR00093">
    <property type="entry name" value="pseudouridine synthase"/>
    <property type="match status" value="1"/>
</dbReference>
<dbReference type="CDD" id="cd00165">
    <property type="entry name" value="S4"/>
    <property type="match status" value="1"/>
</dbReference>
<dbReference type="GO" id="GO:0005829">
    <property type="term" value="C:cytosol"/>
    <property type="evidence" value="ECO:0007669"/>
    <property type="project" value="UniProtKB-ARBA"/>
</dbReference>
<dbReference type="OrthoDB" id="9807213at2"/>
<organism evidence="7 8">
    <name type="scientific">Fervidicola ferrireducens</name>
    <dbReference type="NCBI Taxonomy" id="520764"/>
    <lineage>
        <taxon>Bacteria</taxon>
        <taxon>Bacillati</taxon>
        <taxon>Bacillota</taxon>
        <taxon>Clostridia</taxon>
        <taxon>Thermosediminibacterales</taxon>
        <taxon>Thermosediminibacteraceae</taxon>
        <taxon>Fervidicola</taxon>
    </lineage>
</organism>
<evidence type="ECO:0000256" key="5">
    <source>
        <dbReference type="RuleBase" id="RU003887"/>
    </source>
</evidence>
<name>A0A140L426_9FIRM</name>